<evidence type="ECO:0000256" key="3">
    <source>
        <dbReference type="ARBA" id="ARBA00012865"/>
    </source>
</evidence>
<comment type="catalytic activity">
    <reaction evidence="1 7">
        <text>a beta-lactam + H2O = a substituted beta-amino acid</text>
        <dbReference type="Rhea" id="RHEA:20401"/>
        <dbReference type="ChEBI" id="CHEBI:15377"/>
        <dbReference type="ChEBI" id="CHEBI:35627"/>
        <dbReference type="ChEBI" id="CHEBI:140347"/>
        <dbReference type="EC" id="3.5.2.6"/>
    </reaction>
</comment>
<dbReference type="Pfam" id="PF00905">
    <property type="entry name" value="Transpeptidase"/>
    <property type="match status" value="1"/>
</dbReference>
<evidence type="ECO:0000256" key="7">
    <source>
        <dbReference type="RuleBase" id="RU361140"/>
    </source>
</evidence>
<dbReference type="EMBL" id="JAVRHY010000001">
    <property type="protein sequence ID" value="MDT0617042.1"/>
    <property type="molecule type" value="Genomic_DNA"/>
</dbReference>
<organism evidence="10 11">
    <name type="scientific">Spectribacter acetivorans</name>
    <dbReference type="NCBI Taxonomy" id="3075603"/>
    <lineage>
        <taxon>Bacteria</taxon>
        <taxon>Pseudomonadati</taxon>
        <taxon>Pseudomonadota</taxon>
        <taxon>Gammaproteobacteria</taxon>
        <taxon>Salinisphaerales</taxon>
        <taxon>Salinisphaeraceae</taxon>
        <taxon>Spectribacter</taxon>
    </lineage>
</organism>
<feature type="signal peptide" evidence="8">
    <location>
        <begin position="1"/>
        <end position="18"/>
    </location>
</feature>
<dbReference type="GO" id="GO:0008800">
    <property type="term" value="F:beta-lactamase activity"/>
    <property type="evidence" value="ECO:0007669"/>
    <property type="project" value="UniProtKB-EC"/>
</dbReference>
<evidence type="ECO:0000256" key="1">
    <source>
        <dbReference type="ARBA" id="ARBA00001526"/>
    </source>
</evidence>
<feature type="chain" id="PRO_5046589715" description="Beta-lactamase" evidence="8">
    <location>
        <begin position="19"/>
        <end position="262"/>
    </location>
</feature>
<comment type="caution">
    <text evidence="10">The sequence shown here is derived from an EMBL/GenBank/DDBJ whole genome shotgun (WGS) entry which is preliminary data.</text>
</comment>
<dbReference type="InterPro" id="IPR012338">
    <property type="entry name" value="Beta-lactam/transpept-like"/>
</dbReference>
<evidence type="ECO:0000256" key="8">
    <source>
        <dbReference type="SAM" id="SignalP"/>
    </source>
</evidence>
<evidence type="ECO:0000313" key="11">
    <source>
        <dbReference type="Proteomes" id="UP001259982"/>
    </source>
</evidence>
<dbReference type="EC" id="3.5.2.6" evidence="3 7"/>
<dbReference type="SUPFAM" id="SSF56601">
    <property type="entry name" value="beta-lactamase/transpeptidase-like"/>
    <property type="match status" value="1"/>
</dbReference>
<evidence type="ECO:0000256" key="6">
    <source>
        <dbReference type="ARBA" id="ARBA00023251"/>
    </source>
</evidence>
<name>A0ABU3B5C9_9GAMM</name>
<proteinExistence type="inferred from homology"/>
<gene>
    <name evidence="10" type="primary">blaOXA</name>
    <name evidence="10" type="ORF">RM531_01000</name>
</gene>
<comment type="similarity">
    <text evidence="2 7">Belongs to the class-D beta-lactamase family.</text>
</comment>
<evidence type="ECO:0000256" key="2">
    <source>
        <dbReference type="ARBA" id="ARBA00007898"/>
    </source>
</evidence>
<protein>
    <recommendedName>
        <fullName evidence="3 7">Beta-lactamase</fullName>
        <ecNumber evidence="3 7">3.5.2.6</ecNumber>
    </recommendedName>
</protein>
<dbReference type="Proteomes" id="UP001259982">
    <property type="component" value="Unassembled WGS sequence"/>
</dbReference>
<evidence type="ECO:0000256" key="4">
    <source>
        <dbReference type="ARBA" id="ARBA00022729"/>
    </source>
</evidence>
<evidence type="ECO:0000256" key="5">
    <source>
        <dbReference type="ARBA" id="ARBA00022801"/>
    </source>
</evidence>
<dbReference type="Gene3D" id="3.40.710.10">
    <property type="entry name" value="DD-peptidase/beta-lactamase superfamily"/>
    <property type="match status" value="1"/>
</dbReference>
<keyword evidence="6 7" id="KW-0046">Antibiotic resistance</keyword>
<dbReference type="NCBIfam" id="NF012161">
    <property type="entry name" value="bla_class_D_main"/>
    <property type="match status" value="1"/>
</dbReference>
<dbReference type="RefSeq" id="WP_311656609.1">
    <property type="nucleotide sequence ID" value="NZ_JAVRHY010000001.1"/>
</dbReference>
<keyword evidence="4 8" id="KW-0732">Signal</keyword>
<keyword evidence="5 7" id="KW-0378">Hydrolase</keyword>
<dbReference type="InterPro" id="IPR002137">
    <property type="entry name" value="Beta-lactam_class-D_AS"/>
</dbReference>
<evidence type="ECO:0000313" key="10">
    <source>
        <dbReference type="EMBL" id="MDT0617042.1"/>
    </source>
</evidence>
<dbReference type="PROSITE" id="PS00337">
    <property type="entry name" value="BETA_LACTAMASE_D"/>
    <property type="match status" value="1"/>
</dbReference>
<feature type="domain" description="Penicillin-binding protein transpeptidase" evidence="9">
    <location>
        <begin position="40"/>
        <end position="239"/>
    </location>
</feature>
<accession>A0ABU3B5C9</accession>
<keyword evidence="11" id="KW-1185">Reference proteome</keyword>
<sequence>MKWLVGMMLGFAVMPALSAEWTANAEVEALFDRAGVTGTFVLYEPDDDSLVGHNEPRARTRFVPASTFKIPNSLIGLATGAVASVDTVLPYGGQPQPYPAWERDMGLRDAIAISNVPIYQALARRIGLERMQAWVAKLGFGNEDIGTVVDRFWLDGPLAISAVEQTKFLARLAGSDLPVSEEIQASVREIVLLDEGDDWRLYGKTGWENAPDPGVGWWVGWVEKDDRVYAFALNMAMQADTDPDVRIELGRACLEALGVLSP</sequence>
<dbReference type="InterPro" id="IPR001460">
    <property type="entry name" value="PCN-bd_Tpept"/>
</dbReference>
<reference evidence="10 11" key="1">
    <citation type="submission" date="2023-09" db="EMBL/GenBank/DDBJ databases">
        <authorList>
            <person name="Rey-Velasco X."/>
        </authorList>
    </citation>
    <scope>NUCLEOTIDE SEQUENCE [LARGE SCALE GENOMIC DNA]</scope>
    <source>
        <strain evidence="10 11">P385</strain>
    </source>
</reference>
<evidence type="ECO:0000259" key="9">
    <source>
        <dbReference type="Pfam" id="PF00905"/>
    </source>
</evidence>